<dbReference type="PANTHER" id="PTHR24214">
    <property type="entry name" value="PDZ AND LIM DOMAIN PROTEIN ZASP"/>
    <property type="match status" value="1"/>
</dbReference>
<evidence type="ECO:0000259" key="4">
    <source>
        <dbReference type="PROSITE" id="PS50106"/>
    </source>
</evidence>
<dbReference type="Proteomes" id="UP000261520">
    <property type="component" value="Unplaced"/>
</dbReference>
<protein>
    <recommendedName>
        <fullName evidence="4">PDZ domain-containing protein</fullName>
    </recommendedName>
</protein>
<keyword evidence="3" id="KW-0862">Zinc</keyword>
<dbReference type="FunFam" id="2.30.42.10:FF:000019">
    <property type="entry name" value="LIM domain binding 3 isoform 1"/>
    <property type="match status" value="1"/>
</dbReference>
<evidence type="ECO:0000256" key="3">
    <source>
        <dbReference type="ARBA" id="ARBA00023038"/>
    </source>
</evidence>
<organism evidence="5 6">
    <name type="scientific">Periophthalmus magnuspinnatus</name>
    <dbReference type="NCBI Taxonomy" id="409849"/>
    <lineage>
        <taxon>Eukaryota</taxon>
        <taxon>Metazoa</taxon>
        <taxon>Chordata</taxon>
        <taxon>Craniata</taxon>
        <taxon>Vertebrata</taxon>
        <taxon>Euteleostomi</taxon>
        <taxon>Actinopterygii</taxon>
        <taxon>Neopterygii</taxon>
        <taxon>Teleostei</taxon>
        <taxon>Neoteleostei</taxon>
        <taxon>Acanthomorphata</taxon>
        <taxon>Gobiaria</taxon>
        <taxon>Gobiiformes</taxon>
        <taxon>Gobioidei</taxon>
        <taxon>Gobiidae</taxon>
        <taxon>Oxudercinae</taxon>
        <taxon>Periophthalmus</taxon>
    </lineage>
</organism>
<reference evidence="5" key="1">
    <citation type="submission" date="2025-08" db="UniProtKB">
        <authorList>
            <consortium name="Ensembl"/>
        </authorList>
    </citation>
    <scope>IDENTIFICATION</scope>
</reference>
<dbReference type="Ensembl" id="ENSPMGT00000015151.1">
    <property type="protein sequence ID" value="ENSPMGP00000014197.1"/>
    <property type="gene ID" value="ENSPMGG00000011651.1"/>
</dbReference>
<dbReference type="Gene3D" id="2.30.42.10">
    <property type="match status" value="1"/>
</dbReference>
<reference evidence="5" key="2">
    <citation type="submission" date="2025-09" db="UniProtKB">
        <authorList>
            <consortium name="Ensembl"/>
        </authorList>
    </citation>
    <scope>IDENTIFICATION</scope>
</reference>
<dbReference type="GO" id="GO:0003779">
    <property type="term" value="F:actin binding"/>
    <property type="evidence" value="ECO:0007669"/>
    <property type="project" value="TreeGrafter"/>
</dbReference>
<feature type="domain" description="PDZ" evidence="4">
    <location>
        <begin position="11"/>
        <end position="86"/>
    </location>
</feature>
<dbReference type="GO" id="GO:0007507">
    <property type="term" value="P:heart development"/>
    <property type="evidence" value="ECO:0007669"/>
    <property type="project" value="TreeGrafter"/>
</dbReference>
<evidence type="ECO:0000313" key="6">
    <source>
        <dbReference type="Proteomes" id="UP000261520"/>
    </source>
</evidence>
<dbReference type="InterPro" id="IPR001478">
    <property type="entry name" value="PDZ"/>
</dbReference>
<dbReference type="SMART" id="SM00228">
    <property type="entry name" value="PDZ"/>
    <property type="match status" value="1"/>
</dbReference>
<dbReference type="GO" id="GO:0030018">
    <property type="term" value="C:Z disc"/>
    <property type="evidence" value="ECO:0007669"/>
    <property type="project" value="TreeGrafter"/>
</dbReference>
<keyword evidence="2" id="KW-0963">Cytoplasm</keyword>
<name>A0A3B4AAV5_9GOBI</name>
<dbReference type="STRING" id="409849.ENSPMGP00000014197"/>
<keyword evidence="6" id="KW-1185">Reference proteome</keyword>
<dbReference type="GO" id="GO:0031941">
    <property type="term" value="C:filamentous actin"/>
    <property type="evidence" value="ECO:0007669"/>
    <property type="project" value="TreeGrafter"/>
</dbReference>
<dbReference type="AlphaFoldDB" id="A0A3B4AAV5"/>
<proteinExistence type="predicted"/>
<evidence type="ECO:0000256" key="1">
    <source>
        <dbReference type="ARBA" id="ARBA00004496"/>
    </source>
</evidence>
<dbReference type="PROSITE" id="PS50106">
    <property type="entry name" value="PDZ"/>
    <property type="match status" value="1"/>
</dbReference>
<dbReference type="InterPro" id="IPR036034">
    <property type="entry name" value="PDZ_sf"/>
</dbReference>
<accession>A0A3B4AAV5</accession>
<dbReference type="InterPro" id="IPR050604">
    <property type="entry name" value="PDZ-LIM_domain"/>
</dbReference>
<dbReference type="CDD" id="cd06753">
    <property type="entry name" value="PDZ_PDLIM-like"/>
    <property type="match status" value="1"/>
</dbReference>
<dbReference type="Pfam" id="PF00595">
    <property type="entry name" value="PDZ"/>
    <property type="match status" value="1"/>
</dbReference>
<dbReference type="GO" id="GO:0030036">
    <property type="term" value="P:actin cytoskeleton organization"/>
    <property type="evidence" value="ECO:0007669"/>
    <property type="project" value="TreeGrafter"/>
</dbReference>
<dbReference type="SUPFAM" id="SSF50156">
    <property type="entry name" value="PDZ domain-like"/>
    <property type="match status" value="1"/>
</dbReference>
<evidence type="ECO:0000313" key="5">
    <source>
        <dbReference type="Ensembl" id="ENSPMGP00000014197.1"/>
    </source>
</evidence>
<dbReference type="GO" id="GO:0001725">
    <property type="term" value="C:stress fiber"/>
    <property type="evidence" value="ECO:0007669"/>
    <property type="project" value="TreeGrafter"/>
</dbReference>
<evidence type="ECO:0000256" key="2">
    <source>
        <dbReference type="ARBA" id="ARBA00022490"/>
    </source>
</evidence>
<keyword evidence="3" id="KW-0440">LIM domain</keyword>
<dbReference type="GO" id="GO:0051371">
    <property type="term" value="F:muscle alpha-actinin binding"/>
    <property type="evidence" value="ECO:0007669"/>
    <property type="project" value="TreeGrafter"/>
</dbReference>
<sequence length="122" mass="13184">MSCSYSVSLVGPAPWGFRLQGGKDFCLPLTVSRVSDGGKAAKAKVSVGDLIVSINGVSTDGMTHLEAQNKIKASTDQLSLTLQKRRPDSTSGVLFFLPSSTLGKFQYQNLIVRRCLCCRRSK</sequence>
<dbReference type="GO" id="GO:0005912">
    <property type="term" value="C:adherens junction"/>
    <property type="evidence" value="ECO:0007669"/>
    <property type="project" value="TreeGrafter"/>
</dbReference>
<dbReference type="PANTHER" id="PTHR24214:SF32">
    <property type="entry name" value="PDZ AND LIM DOMAIN PROTEIN 5"/>
    <property type="match status" value="1"/>
</dbReference>
<comment type="subcellular location">
    <subcellularLocation>
        <location evidence="1">Cytoplasm</location>
    </subcellularLocation>
</comment>
<dbReference type="GO" id="GO:0061061">
    <property type="term" value="P:muscle structure development"/>
    <property type="evidence" value="ECO:0007669"/>
    <property type="project" value="TreeGrafter"/>
</dbReference>
<keyword evidence="3" id="KW-0479">Metal-binding</keyword>